<comment type="subunit">
    <text evidence="7">May form a complex composed of at least the catalytic subunit CRK2 and a cyclin.</text>
</comment>
<dbReference type="PANTHER" id="PTHR24056">
    <property type="entry name" value="CELL DIVISION PROTEIN KINASE"/>
    <property type="match status" value="1"/>
</dbReference>
<evidence type="ECO:0000259" key="11">
    <source>
        <dbReference type="PROSITE" id="PS50011"/>
    </source>
</evidence>
<dbReference type="GO" id="GO:0007165">
    <property type="term" value="P:signal transduction"/>
    <property type="evidence" value="ECO:0007669"/>
    <property type="project" value="TreeGrafter"/>
</dbReference>
<dbReference type="GO" id="GO:0005524">
    <property type="term" value="F:ATP binding"/>
    <property type="evidence" value="ECO:0007669"/>
    <property type="project" value="UniProtKB-KW"/>
</dbReference>
<proteinExistence type="predicted"/>
<keyword evidence="2" id="KW-0723">Serine/threonine-protein kinase</keyword>
<feature type="non-terminal residue" evidence="12">
    <location>
        <position position="1"/>
    </location>
</feature>
<evidence type="ECO:0000256" key="2">
    <source>
        <dbReference type="ARBA" id="ARBA00022527"/>
    </source>
</evidence>
<dbReference type="PANTHER" id="PTHR24056:SF254">
    <property type="entry name" value="CYCLIN-DEPENDENT KINASE 2"/>
    <property type="match status" value="1"/>
</dbReference>
<gene>
    <name evidence="12" type="ORF">FOZ62_014658</name>
</gene>
<evidence type="ECO:0000256" key="7">
    <source>
        <dbReference type="ARBA" id="ARBA00038543"/>
    </source>
</evidence>
<dbReference type="EC" id="2.7.11.22" evidence="1"/>
<dbReference type="GO" id="GO:0004693">
    <property type="term" value="F:cyclin-dependent protein serine/threonine kinase activity"/>
    <property type="evidence" value="ECO:0007669"/>
    <property type="project" value="UniProtKB-EC"/>
</dbReference>
<dbReference type="GO" id="GO:0005737">
    <property type="term" value="C:cytoplasm"/>
    <property type="evidence" value="ECO:0007669"/>
    <property type="project" value="TreeGrafter"/>
</dbReference>
<evidence type="ECO:0000313" key="13">
    <source>
        <dbReference type="Proteomes" id="UP000574390"/>
    </source>
</evidence>
<evidence type="ECO:0000256" key="4">
    <source>
        <dbReference type="ARBA" id="ARBA00022741"/>
    </source>
</evidence>
<comment type="caution">
    <text evidence="12">The sequence shown here is derived from an EMBL/GenBank/DDBJ whole genome shotgun (WGS) entry which is preliminary data.</text>
</comment>
<dbReference type="GO" id="GO:0010389">
    <property type="term" value="P:regulation of G2/M transition of mitotic cell cycle"/>
    <property type="evidence" value="ECO:0007669"/>
    <property type="project" value="TreeGrafter"/>
</dbReference>
<accession>A0A7J6U1D9</accession>
<dbReference type="EMBL" id="JABANM010003606">
    <property type="protein sequence ID" value="KAF4750591.1"/>
    <property type="molecule type" value="Genomic_DNA"/>
</dbReference>
<keyword evidence="3" id="KW-0808">Transferase</keyword>
<evidence type="ECO:0000313" key="12">
    <source>
        <dbReference type="EMBL" id="KAF4750591.1"/>
    </source>
</evidence>
<reference evidence="12 13" key="1">
    <citation type="submission" date="2020-04" db="EMBL/GenBank/DDBJ databases">
        <title>Perkinsus olseni comparative genomics.</title>
        <authorList>
            <person name="Bogema D.R."/>
        </authorList>
    </citation>
    <scope>NUCLEOTIDE SEQUENCE [LARGE SCALE GENOMIC DNA]</scope>
    <source>
        <strain evidence="12">ATCC PRA-205</strain>
    </source>
</reference>
<evidence type="ECO:0000256" key="6">
    <source>
        <dbReference type="ARBA" id="ARBA00022840"/>
    </source>
</evidence>
<dbReference type="SUPFAM" id="SSF56112">
    <property type="entry name" value="Protein kinase-like (PK-like)"/>
    <property type="match status" value="1"/>
</dbReference>
<dbReference type="Proteomes" id="UP000574390">
    <property type="component" value="Unassembled WGS sequence"/>
</dbReference>
<dbReference type="GO" id="GO:0000307">
    <property type="term" value="C:cyclin-dependent protein kinase holoenzyme complex"/>
    <property type="evidence" value="ECO:0007669"/>
    <property type="project" value="TreeGrafter"/>
</dbReference>
<keyword evidence="4" id="KW-0547">Nucleotide-binding</keyword>
<organism evidence="12 13">
    <name type="scientific">Perkinsus olseni</name>
    <name type="common">Perkinsus atlanticus</name>
    <dbReference type="NCBI Taxonomy" id="32597"/>
    <lineage>
        <taxon>Eukaryota</taxon>
        <taxon>Sar</taxon>
        <taxon>Alveolata</taxon>
        <taxon>Perkinsozoa</taxon>
        <taxon>Perkinsea</taxon>
        <taxon>Perkinsida</taxon>
        <taxon>Perkinsidae</taxon>
        <taxon>Perkinsus</taxon>
    </lineage>
</organism>
<evidence type="ECO:0000256" key="8">
    <source>
        <dbReference type="ARBA" id="ARBA00039612"/>
    </source>
</evidence>
<keyword evidence="6" id="KW-0067">ATP-binding</keyword>
<dbReference type="GO" id="GO:0005634">
    <property type="term" value="C:nucleus"/>
    <property type="evidence" value="ECO:0007669"/>
    <property type="project" value="TreeGrafter"/>
</dbReference>
<evidence type="ECO:0000256" key="5">
    <source>
        <dbReference type="ARBA" id="ARBA00022777"/>
    </source>
</evidence>
<name>A0A7J6U1D9_PEROL</name>
<evidence type="ECO:0000256" key="9">
    <source>
        <dbReference type="ARBA" id="ARBA00041902"/>
    </source>
</evidence>
<dbReference type="Pfam" id="PF00069">
    <property type="entry name" value="Pkinase"/>
    <property type="match status" value="1"/>
</dbReference>
<feature type="domain" description="Protein kinase" evidence="11">
    <location>
        <begin position="1"/>
        <end position="159"/>
    </location>
</feature>
<dbReference type="GO" id="GO:0030332">
    <property type="term" value="F:cyclin binding"/>
    <property type="evidence" value="ECO:0007669"/>
    <property type="project" value="TreeGrafter"/>
</dbReference>
<dbReference type="InterPro" id="IPR000719">
    <property type="entry name" value="Prot_kinase_dom"/>
</dbReference>
<dbReference type="GO" id="GO:0010468">
    <property type="term" value="P:regulation of gene expression"/>
    <property type="evidence" value="ECO:0007669"/>
    <property type="project" value="TreeGrafter"/>
</dbReference>
<evidence type="ECO:0000256" key="1">
    <source>
        <dbReference type="ARBA" id="ARBA00012425"/>
    </source>
</evidence>
<dbReference type="Gene3D" id="1.10.510.10">
    <property type="entry name" value="Transferase(Phosphotransferase) domain 1"/>
    <property type="match status" value="1"/>
</dbReference>
<keyword evidence="5" id="KW-0418">Kinase</keyword>
<dbReference type="PROSITE" id="PS50011">
    <property type="entry name" value="PROTEIN_KINASE_DOM"/>
    <property type="match status" value="1"/>
</dbReference>
<evidence type="ECO:0000256" key="10">
    <source>
        <dbReference type="ARBA" id="ARBA00042858"/>
    </source>
</evidence>
<dbReference type="GO" id="GO:0000082">
    <property type="term" value="P:G1/S transition of mitotic cell cycle"/>
    <property type="evidence" value="ECO:0007669"/>
    <property type="project" value="TreeGrafter"/>
</dbReference>
<dbReference type="AlphaFoldDB" id="A0A7J6U1D9"/>
<protein>
    <recommendedName>
        <fullName evidence="8">Cyclin-dependent kinase 2 homolog</fullName>
        <ecNumber evidence="1">2.7.11.22</ecNumber>
    </recommendedName>
    <alternativeName>
        <fullName evidence="9">Cell division control protein 2 homolog</fullName>
    </alternativeName>
    <alternativeName>
        <fullName evidence="10">cdc2-related kinase 2</fullName>
    </alternativeName>
</protein>
<sequence length="159" mass="18062">RIKLADFGLAKSYMHPTHRCTHEIVTLWYRAPEVIMGSLDYTYSIDVWSIGCVMAELFTGGSPLFPTDSEVETLFQIFRMRGTPTPETWPGIVETCPDYCELWPKWKEDRGLQTMQQRNPEVGTLTLEASDSLHWCCAVIDSRLVERVSVVLSTSDPDG</sequence>
<dbReference type="InterPro" id="IPR050108">
    <property type="entry name" value="CDK"/>
</dbReference>
<dbReference type="InterPro" id="IPR011009">
    <property type="entry name" value="Kinase-like_dom_sf"/>
</dbReference>
<evidence type="ECO:0000256" key="3">
    <source>
        <dbReference type="ARBA" id="ARBA00022679"/>
    </source>
</evidence>